<dbReference type="InterPro" id="IPR037401">
    <property type="entry name" value="SnoaL-like"/>
</dbReference>
<feature type="domain" description="SnoaL-like" evidence="1">
    <location>
        <begin position="14"/>
        <end position="126"/>
    </location>
</feature>
<gene>
    <name evidence="2" type="ORF">H1V43_32760</name>
</gene>
<reference evidence="2 3" key="1">
    <citation type="submission" date="2020-07" db="EMBL/GenBank/DDBJ databases">
        <title>Streptomyces isolated from Indian soil.</title>
        <authorList>
            <person name="Mandal S."/>
            <person name="Maiti P.K."/>
        </authorList>
    </citation>
    <scope>NUCLEOTIDE SEQUENCE [LARGE SCALE GENOMIC DNA]</scope>
    <source>
        <strain evidence="2 3">PSKA54</strain>
    </source>
</reference>
<accession>A0A7W2D7E1</accession>
<dbReference type="AlphaFoldDB" id="A0A7W2D7E1"/>
<evidence type="ECO:0000259" key="1">
    <source>
        <dbReference type="Pfam" id="PF13474"/>
    </source>
</evidence>
<organism evidence="2 3">
    <name type="scientific">Streptomyces himalayensis subsp. aureolus</name>
    <dbReference type="NCBI Taxonomy" id="2758039"/>
    <lineage>
        <taxon>Bacteria</taxon>
        <taxon>Bacillati</taxon>
        <taxon>Actinomycetota</taxon>
        <taxon>Actinomycetes</taxon>
        <taxon>Kitasatosporales</taxon>
        <taxon>Streptomycetaceae</taxon>
        <taxon>Streptomyces</taxon>
        <taxon>Streptomyces himalayensis</taxon>
    </lineage>
</organism>
<dbReference type="RefSeq" id="WP_181867454.1">
    <property type="nucleotide sequence ID" value="NZ_JACEQY010000050.1"/>
</dbReference>
<evidence type="ECO:0000313" key="3">
    <source>
        <dbReference type="Proteomes" id="UP000586976"/>
    </source>
</evidence>
<dbReference type="Proteomes" id="UP000586976">
    <property type="component" value="Unassembled WGS sequence"/>
</dbReference>
<dbReference type="Gene3D" id="3.10.450.50">
    <property type="match status" value="1"/>
</dbReference>
<proteinExistence type="predicted"/>
<protein>
    <submittedName>
        <fullName evidence="2">Nuclear transport factor 2 family protein</fullName>
    </submittedName>
</protein>
<comment type="caution">
    <text evidence="2">The sequence shown here is derived from an EMBL/GenBank/DDBJ whole genome shotgun (WGS) entry which is preliminary data.</text>
</comment>
<dbReference type="InterPro" id="IPR032710">
    <property type="entry name" value="NTF2-like_dom_sf"/>
</dbReference>
<evidence type="ECO:0000313" key="2">
    <source>
        <dbReference type="EMBL" id="MBA4866021.1"/>
    </source>
</evidence>
<name>A0A7W2D7E1_9ACTN</name>
<dbReference type="Pfam" id="PF13474">
    <property type="entry name" value="SnoaL_3"/>
    <property type="match status" value="1"/>
</dbReference>
<dbReference type="SUPFAM" id="SSF54427">
    <property type="entry name" value="NTF2-like"/>
    <property type="match status" value="1"/>
</dbReference>
<dbReference type="EMBL" id="JACEQY010000050">
    <property type="protein sequence ID" value="MBA4866021.1"/>
    <property type="molecule type" value="Genomic_DNA"/>
</dbReference>
<sequence length="132" mass="14571">MTNNDSTADAVGMVDAYGQALQTGDKDTILRLYADESEIIPEAAPSLRGTDAIDSFYTDTFAAIGFEGDLQVVSAEVYDEIALVRSEQPIVVVAVADGTRTETYYRELFVLRHTPDGWRIHKYMFSQNPAQA</sequence>
<keyword evidence="3" id="KW-1185">Reference proteome</keyword>